<dbReference type="GO" id="GO:0046872">
    <property type="term" value="F:metal ion binding"/>
    <property type="evidence" value="ECO:0007669"/>
    <property type="project" value="UniProtKB-KW"/>
</dbReference>
<evidence type="ECO:0000256" key="4">
    <source>
        <dbReference type="ARBA" id="ARBA00022777"/>
    </source>
</evidence>
<accession>A0A1H8B417</accession>
<feature type="binding site" evidence="9">
    <location>
        <begin position="38"/>
        <end position="42"/>
    </location>
    <ligand>
        <name>substrate</name>
    </ligand>
</feature>
<dbReference type="InterPro" id="IPR011877">
    <property type="entry name" value="Ribokinase"/>
</dbReference>
<proteinExistence type="inferred from homology"/>
<feature type="binding site" evidence="9">
    <location>
        <begin position="244"/>
        <end position="245"/>
    </location>
    <ligand>
        <name>ATP</name>
        <dbReference type="ChEBI" id="CHEBI:30616"/>
    </ligand>
</feature>
<dbReference type="GO" id="GO:0005737">
    <property type="term" value="C:cytoplasm"/>
    <property type="evidence" value="ECO:0007669"/>
    <property type="project" value="UniProtKB-SubCell"/>
</dbReference>
<evidence type="ECO:0000256" key="8">
    <source>
        <dbReference type="ARBA" id="ARBA00023277"/>
    </source>
</evidence>
<comment type="catalytic activity">
    <reaction evidence="9">
        <text>D-ribose + ATP = D-ribose 5-phosphate + ADP + H(+)</text>
        <dbReference type="Rhea" id="RHEA:13697"/>
        <dbReference type="ChEBI" id="CHEBI:15378"/>
        <dbReference type="ChEBI" id="CHEBI:30616"/>
        <dbReference type="ChEBI" id="CHEBI:47013"/>
        <dbReference type="ChEBI" id="CHEBI:78346"/>
        <dbReference type="ChEBI" id="CHEBI:456216"/>
        <dbReference type="EC" id="2.7.1.15"/>
    </reaction>
</comment>
<feature type="binding site" evidence="9">
    <location>
        <position position="239"/>
    </location>
    <ligand>
        <name>K(+)</name>
        <dbReference type="ChEBI" id="CHEBI:29103"/>
    </ligand>
</feature>
<keyword evidence="6 9" id="KW-0460">Magnesium</keyword>
<feature type="binding site" evidence="9">
    <location>
        <position position="181"/>
    </location>
    <ligand>
        <name>ATP</name>
        <dbReference type="ChEBI" id="CHEBI:30616"/>
    </ligand>
</feature>
<evidence type="ECO:0000313" key="12">
    <source>
        <dbReference type="Proteomes" id="UP000199158"/>
    </source>
</evidence>
<feature type="binding site" evidence="9">
    <location>
        <position position="241"/>
    </location>
    <ligand>
        <name>K(+)</name>
        <dbReference type="ChEBI" id="CHEBI:29103"/>
    </ligand>
</feature>
<name>A0A1H8B417_9FIRM</name>
<dbReference type="EC" id="2.7.1.15" evidence="9"/>
<sequence length="299" mass="32475">MKLLNFGSLNIDYVYKVDHFVRPGETMSSESRQTFCGGKGLNQTIALARAGVQVYHAGAVGKADGEMLLEALKKNNVNIDFVKQCEDIATGHAIIQVNRSGQNCIMLYGGANQTMTKEHIDETLAGFSADDFLILQNEINNLGYIMEQAHKKGLVIVLNPSPMNEKILALPLEFVDYFMLNEVEAADICGEESKDNLLGSLSRKYPKAKIVLTLGKHGVQYKDGEQILSHGIYKVPVVDTTAAGDTFTGFFIGSLAQGYAAEEALRLASVASSIAVSRQGAESSIPYMDEVKNSNLVAE</sequence>
<keyword evidence="9" id="KW-0963">Cytoplasm</keyword>
<keyword evidence="12" id="KW-1185">Reference proteome</keyword>
<feature type="binding site" evidence="9">
    <location>
        <position position="138"/>
    </location>
    <ligand>
        <name>substrate</name>
    </ligand>
</feature>
<feature type="binding site" evidence="9">
    <location>
        <position position="280"/>
    </location>
    <ligand>
        <name>K(+)</name>
        <dbReference type="ChEBI" id="CHEBI:29103"/>
    </ligand>
</feature>
<keyword evidence="2 9" id="KW-0479">Metal-binding</keyword>
<keyword evidence="4 9" id="KW-0418">Kinase</keyword>
<dbReference type="CDD" id="cd01174">
    <property type="entry name" value="ribokinase"/>
    <property type="match status" value="1"/>
</dbReference>
<comment type="cofactor">
    <cofactor evidence="9">
        <name>Mg(2+)</name>
        <dbReference type="ChEBI" id="CHEBI:18420"/>
    </cofactor>
    <text evidence="9">Requires a divalent cation, most likely magnesium in vivo, as an electrophilic catalyst to aid phosphoryl group transfer. It is the chelate of the metal and the nucleotide that is the actual substrate.</text>
</comment>
<comment type="activity regulation">
    <text evidence="9">Activated by a monovalent cation that binds near, but not in, the active site. The most likely occupant of the site in vivo is potassium. Ion binding induces a conformational change that may alter substrate affinity.</text>
</comment>
<keyword evidence="3 9" id="KW-0547">Nucleotide-binding</keyword>
<evidence type="ECO:0000256" key="3">
    <source>
        <dbReference type="ARBA" id="ARBA00022741"/>
    </source>
</evidence>
<evidence type="ECO:0000256" key="7">
    <source>
        <dbReference type="ARBA" id="ARBA00022958"/>
    </source>
</evidence>
<dbReference type="GO" id="GO:0004747">
    <property type="term" value="F:ribokinase activity"/>
    <property type="evidence" value="ECO:0007669"/>
    <property type="project" value="UniProtKB-UniRule"/>
</dbReference>
<dbReference type="Gene3D" id="3.40.1190.20">
    <property type="match status" value="1"/>
</dbReference>
<feature type="active site" description="Proton acceptor" evidence="9">
    <location>
        <position position="245"/>
    </location>
</feature>
<protein>
    <recommendedName>
        <fullName evidence="9">Ribokinase</fullName>
        <shortName evidence="9">RK</shortName>
        <ecNumber evidence="9">2.7.1.15</ecNumber>
    </recommendedName>
</protein>
<comment type="similarity">
    <text evidence="9">Belongs to the carbohydrate kinase PfkB family. Ribokinase subfamily.</text>
</comment>
<dbReference type="PANTHER" id="PTHR10584:SF166">
    <property type="entry name" value="RIBOKINASE"/>
    <property type="match status" value="1"/>
</dbReference>
<dbReference type="GO" id="GO:0019303">
    <property type="term" value="P:D-ribose catabolic process"/>
    <property type="evidence" value="ECO:0007669"/>
    <property type="project" value="UniProtKB-UniRule"/>
</dbReference>
<keyword evidence="7 9" id="KW-0630">Potassium</keyword>
<dbReference type="STRING" id="474960.SAMN05216180_1705"/>
<keyword evidence="5 9" id="KW-0067">ATP-binding</keyword>
<evidence type="ECO:0000256" key="9">
    <source>
        <dbReference type="HAMAP-Rule" id="MF_01987"/>
    </source>
</evidence>
<feature type="binding site" evidence="9">
    <location>
        <begin position="213"/>
        <end position="218"/>
    </location>
    <ligand>
        <name>ATP</name>
        <dbReference type="ChEBI" id="CHEBI:30616"/>
    </ligand>
</feature>
<keyword evidence="1 9" id="KW-0808">Transferase</keyword>
<evidence type="ECO:0000256" key="6">
    <source>
        <dbReference type="ARBA" id="ARBA00022842"/>
    </source>
</evidence>
<dbReference type="GO" id="GO:0005524">
    <property type="term" value="F:ATP binding"/>
    <property type="evidence" value="ECO:0007669"/>
    <property type="project" value="UniProtKB-UniRule"/>
</dbReference>
<feature type="binding site" evidence="9">
    <location>
        <position position="245"/>
    </location>
    <ligand>
        <name>substrate</name>
    </ligand>
</feature>
<organism evidence="11 12">
    <name type="scientific">Hydrogenoanaerobacterium saccharovorans</name>
    <dbReference type="NCBI Taxonomy" id="474960"/>
    <lineage>
        <taxon>Bacteria</taxon>
        <taxon>Bacillati</taxon>
        <taxon>Bacillota</taxon>
        <taxon>Clostridia</taxon>
        <taxon>Eubacteriales</taxon>
        <taxon>Oscillospiraceae</taxon>
        <taxon>Hydrogenoanaerobacterium</taxon>
    </lineage>
</organism>
<dbReference type="Proteomes" id="UP000199158">
    <property type="component" value="Unassembled WGS sequence"/>
</dbReference>
<comment type="subunit">
    <text evidence="9">Homodimer.</text>
</comment>
<dbReference type="InterPro" id="IPR011611">
    <property type="entry name" value="PfkB_dom"/>
</dbReference>
<keyword evidence="8 9" id="KW-0119">Carbohydrate metabolism</keyword>
<comment type="caution">
    <text evidence="9">Lacks conserved residue(s) required for the propagation of feature annotation.</text>
</comment>
<feature type="binding site" evidence="9">
    <location>
        <position position="284"/>
    </location>
    <ligand>
        <name>K(+)</name>
        <dbReference type="ChEBI" id="CHEBI:29103"/>
    </ligand>
</feature>
<dbReference type="PANTHER" id="PTHR10584">
    <property type="entry name" value="SUGAR KINASE"/>
    <property type="match status" value="1"/>
</dbReference>
<dbReference type="RefSeq" id="WP_092753551.1">
    <property type="nucleotide sequence ID" value="NZ_FOCG01000001.1"/>
</dbReference>
<evidence type="ECO:0000313" key="11">
    <source>
        <dbReference type="EMBL" id="SEM77675.1"/>
    </source>
</evidence>
<feature type="domain" description="Carbohydrate kinase PfkB" evidence="10">
    <location>
        <begin position="3"/>
        <end position="286"/>
    </location>
</feature>
<dbReference type="InterPro" id="IPR002139">
    <property type="entry name" value="Ribo/fructo_kinase"/>
</dbReference>
<dbReference type="PRINTS" id="PR00990">
    <property type="entry name" value="RIBOKINASE"/>
</dbReference>
<evidence type="ECO:0000259" key="10">
    <source>
        <dbReference type="Pfam" id="PF00294"/>
    </source>
</evidence>
<comment type="function">
    <text evidence="9">Catalyzes the phosphorylation of ribose at O-5 in a reaction requiring ATP and magnesium. The resulting D-ribose-5-phosphate can then be used either for sythesis of nucleotides, histidine, and tryptophan, or as a component of the pentose phosphate pathway.</text>
</comment>
<gene>
    <name evidence="9" type="primary">rbsK</name>
    <name evidence="11" type="ORF">SAMN05216180_1705</name>
</gene>
<dbReference type="EMBL" id="FOCG01000001">
    <property type="protein sequence ID" value="SEM77675.1"/>
    <property type="molecule type" value="Genomic_DNA"/>
</dbReference>
<feature type="binding site" evidence="9">
    <location>
        <position position="278"/>
    </location>
    <ligand>
        <name>K(+)</name>
        <dbReference type="ChEBI" id="CHEBI:29103"/>
    </ligand>
</feature>
<evidence type="ECO:0000256" key="1">
    <source>
        <dbReference type="ARBA" id="ARBA00022679"/>
    </source>
</evidence>
<dbReference type="SUPFAM" id="SSF53613">
    <property type="entry name" value="Ribokinase-like"/>
    <property type="match status" value="1"/>
</dbReference>
<dbReference type="AlphaFoldDB" id="A0A1H8B417"/>
<dbReference type="InterPro" id="IPR029056">
    <property type="entry name" value="Ribokinase-like"/>
</dbReference>
<feature type="binding site" evidence="9">
    <location>
        <position position="275"/>
    </location>
    <ligand>
        <name>K(+)</name>
        <dbReference type="ChEBI" id="CHEBI:29103"/>
    </ligand>
</feature>
<evidence type="ECO:0000256" key="2">
    <source>
        <dbReference type="ARBA" id="ARBA00022723"/>
    </source>
</evidence>
<reference evidence="11 12" key="1">
    <citation type="submission" date="2016-10" db="EMBL/GenBank/DDBJ databases">
        <authorList>
            <person name="de Groot N.N."/>
        </authorList>
    </citation>
    <scope>NUCLEOTIDE SEQUENCE [LARGE SCALE GENOMIC DNA]</scope>
    <source>
        <strain evidence="11 12">CGMCC 1.5070</strain>
    </source>
</reference>
<dbReference type="HAMAP" id="MF_01987">
    <property type="entry name" value="Ribokinase"/>
    <property type="match status" value="1"/>
</dbReference>
<comment type="pathway">
    <text evidence="9">Carbohydrate metabolism; D-ribose degradation; D-ribose 5-phosphate from beta-D-ribopyranose: step 2/2.</text>
</comment>
<dbReference type="UniPathway" id="UPA00916">
    <property type="reaction ID" value="UER00889"/>
</dbReference>
<evidence type="ECO:0000256" key="5">
    <source>
        <dbReference type="ARBA" id="ARBA00022840"/>
    </source>
</evidence>
<dbReference type="Pfam" id="PF00294">
    <property type="entry name" value="PfkB"/>
    <property type="match status" value="1"/>
</dbReference>
<dbReference type="OrthoDB" id="9775849at2"/>
<feature type="binding site" evidence="9">
    <location>
        <begin position="10"/>
        <end position="12"/>
    </location>
    <ligand>
        <name>substrate</name>
    </ligand>
</feature>
<comment type="subcellular location">
    <subcellularLocation>
        <location evidence="9">Cytoplasm</location>
    </subcellularLocation>
</comment>